<evidence type="ECO:0000259" key="9">
    <source>
        <dbReference type="PROSITE" id="PS50850"/>
    </source>
</evidence>
<dbReference type="InterPro" id="IPR011701">
    <property type="entry name" value="MFS"/>
</dbReference>
<feature type="region of interest" description="Disordered" evidence="7">
    <location>
        <begin position="1"/>
        <end position="27"/>
    </location>
</feature>
<dbReference type="GO" id="GO:0012505">
    <property type="term" value="C:endomembrane system"/>
    <property type="evidence" value="ECO:0007669"/>
    <property type="project" value="UniProtKB-SubCell"/>
</dbReference>
<gene>
    <name evidence="10" type="ORF">CYLTODRAFT_374527</name>
</gene>
<keyword evidence="6 8" id="KW-0472">Membrane</keyword>
<organism evidence="10 11">
    <name type="scientific">Cylindrobasidium torrendii FP15055 ss-10</name>
    <dbReference type="NCBI Taxonomy" id="1314674"/>
    <lineage>
        <taxon>Eukaryota</taxon>
        <taxon>Fungi</taxon>
        <taxon>Dikarya</taxon>
        <taxon>Basidiomycota</taxon>
        <taxon>Agaricomycotina</taxon>
        <taxon>Agaricomycetes</taxon>
        <taxon>Agaricomycetidae</taxon>
        <taxon>Agaricales</taxon>
        <taxon>Marasmiineae</taxon>
        <taxon>Physalacriaceae</taxon>
        <taxon>Cylindrobasidium</taxon>
    </lineage>
</organism>
<dbReference type="Proteomes" id="UP000054007">
    <property type="component" value="Unassembled WGS sequence"/>
</dbReference>
<feature type="transmembrane region" description="Helical" evidence="8">
    <location>
        <begin position="104"/>
        <end position="122"/>
    </location>
</feature>
<feature type="transmembrane region" description="Helical" evidence="8">
    <location>
        <begin position="339"/>
        <end position="357"/>
    </location>
</feature>
<evidence type="ECO:0000256" key="2">
    <source>
        <dbReference type="ARBA" id="ARBA00008335"/>
    </source>
</evidence>
<feature type="transmembrane region" description="Helical" evidence="8">
    <location>
        <begin position="40"/>
        <end position="56"/>
    </location>
</feature>
<evidence type="ECO:0000256" key="1">
    <source>
        <dbReference type="ARBA" id="ARBA00004127"/>
    </source>
</evidence>
<evidence type="ECO:0000313" key="10">
    <source>
        <dbReference type="EMBL" id="KIY68294.1"/>
    </source>
</evidence>
<feature type="domain" description="Major facilitator superfamily (MFS) profile" evidence="9">
    <location>
        <begin position="42"/>
        <end position="428"/>
    </location>
</feature>
<evidence type="ECO:0000313" key="11">
    <source>
        <dbReference type="Proteomes" id="UP000054007"/>
    </source>
</evidence>
<dbReference type="GO" id="GO:0016020">
    <property type="term" value="C:membrane"/>
    <property type="evidence" value="ECO:0007669"/>
    <property type="project" value="TreeGrafter"/>
</dbReference>
<comment type="similarity">
    <text evidence="2">Belongs to the major facilitator superfamily.</text>
</comment>
<dbReference type="Pfam" id="PF07690">
    <property type="entry name" value="MFS_1"/>
    <property type="match status" value="1"/>
</dbReference>
<dbReference type="SUPFAM" id="SSF103473">
    <property type="entry name" value="MFS general substrate transporter"/>
    <property type="match status" value="1"/>
</dbReference>
<feature type="transmembrane region" description="Helical" evidence="8">
    <location>
        <begin position="284"/>
        <end position="303"/>
    </location>
</feature>
<keyword evidence="3" id="KW-0813">Transport</keyword>
<keyword evidence="11" id="KW-1185">Reference proteome</keyword>
<sequence length="428" mass="46454">MSTTAEIPQNKEAVQVDEPTSNGTSTDTITLRKAHKRREYVQLGALFWCLFLAGWNDGSTGPLLLRFEEVYNVNHTVVSLIFVLACVGFVAGALFNMHFSPRLGFGKLVVMGASLQVIAYALQSAALPFPAFVIAYTINGVGLAVQDAQANGYVACLTEAAETKMGLLHAIYGLGALCAPLVATQFAYLPHWSFHFLVSLGLALVNLILAVTIFRFKTQDECLHEIGYESREKGASEHSEFRKILGRKTVHLIAFFALVYVGVEVTIGGWTVTYIVTERGGGKAAGYISSGFFGGLTAGRVCLLWLNKLAGERRVLFAYAALSIGLEIIVWRVRHLVGNAIAVSFVGFFLGPMYPIIMNHASRILPPWILTGAIGWVASLGQAGSALFPFVTGALAEEYGTESLQPLLIAMMAFMMIIWAVVPNHKIQ</sequence>
<dbReference type="PROSITE" id="PS50850">
    <property type="entry name" value="MFS"/>
    <property type="match status" value="1"/>
</dbReference>
<dbReference type="OrthoDB" id="413079at2759"/>
<proteinExistence type="inferred from homology"/>
<dbReference type="InterPro" id="IPR020846">
    <property type="entry name" value="MFS_dom"/>
</dbReference>
<feature type="compositionally biased region" description="Polar residues" evidence="7">
    <location>
        <begin position="18"/>
        <end position="27"/>
    </location>
</feature>
<name>A0A0D7BDR3_9AGAR</name>
<evidence type="ECO:0000256" key="3">
    <source>
        <dbReference type="ARBA" id="ARBA00022448"/>
    </source>
</evidence>
<dbReference type="PANTHER" id="PTHR23514">
    <property type="entry name" value="BYPASS OF STOP CODON PROTEIN 6"/>
    <property type="match status" value="1"/>
</dbReference>
<dbReference type="InterPro" id="IPR036259">
    <property type="entry name" value="MFS_trans_sf"/>
</dbReference>
<feature type="transmembrane region" description="Helical" evidence="8">
    <location>
        <begin position="403"/>
        <end position="422"/>
    </location>
</feature>
<keyword evidence="4 8" id="KW-0812">Transmembrane</keyword>
<dbReference type="EMBL" id="KN880505">
    <property type="protein sequence ID" value="KIY68294.1"/>
    <property type="molecule type" value="Genomic_DNA"/>
</dbReference>
<dbReference type="GO" id="GO:0022857">
    <property type="term" value="F:transmembrane transporter activity"/>
    <property type="evidence" value="ECO:0007669"/>
    <property type="project" value="InterPro"/>
</dbReference>
<feature type="transmembrane region" description="Helical" evidence="8">
    <location>
        <begin position="76"/>
        <end position="97"/>
    </location>
</feature>
<reference evidence="10 11" key="1">
    <citation type="journal article" date="2015" name="Fungal Genet. Biol.">
        <title>Evolution of novel wood decay mechanisms in Agaricales revealed by the genome sequences of Fistulina hepatica and Cylindrobasidium torrendii.</title>
        <authorList>
            <person name="Floudas D."/>
            <person name="Held B.W."/>
            <person name="Riley R."/>
            <person name="Nagy L.G."/>
            <person name="Koehler G."/>
            <person name="Ransdell A.S."/>
            <person name="Younus H."/>
            <person name="Chow J."/>
            <person name="Chiniquy J."/>
            <person name="Lipzen A."/>
            <person name="Tritt A."/>
            <person name="Sun H."/>
            <person name="Haridas S."/>
            <person name="LaButti K."/>
            <person name="Ohm R.A."/>
            <person name="Kues U."/>
            <person name="Blanchette R.A."/>
            <person name="Grigoriev I.V."/>
            <person name="Minto R.E."/>
            <person name="Hibbett D.S."/>
        </authorList>
    </citation>
    <scope>NUCLEOTIDE SEQUENCE [LARGE SCALE GENOMIC DNA]</scope>
    <source>
        <strain evidence="10 11">FP15055 ss-10</strain>
    </source>
</reference>
<feature type="transmembrane region" description="Helical" evidence="8">
    <location>
        <begin position="252"/>
        <end position="272"/>
    </location>
</feature>
<dbReference type="InterPro" id="IPR051788">
    <property type="entry name" value="MFS_Transporter"/>
</dbReference>
<evidence type="ECO:0000256" key="4">
    <source>
        <dbReference type="ARBA" id="ARBA00022692"/>
    </source>
</evidence>
<dbReference type="AlphaFoldDB" id="A0A0D7BDR3"/>
<evidence type="ECO:0000256" key="5">
    <source>
        <dbReference type="ARBA" id="ARBA00022989"/>
    </source>
</evidence>
<feature type="transmembrane region" description="Helical" evidence="8">
    <location>
        <begin position="128"/>
        <end position="145"/>
    </location>
</feature>
<evidence type="ECO:0000256" key="7">
    <source>
        <dbReference type="SAM" id="MobiDB-lite"/>
    </source>
</evidence>
<accession>A0A0D7BDR3</accession>
<protein>
    <submittedName>
        <fullName evidence="10">MFS general substrate transporter</fullName>
    </submittedName>
</protein>
<evidence type="ECO:0000256" key="6">
    <source>
        <dbReference type="ARBA" id="ARBA00023136"/>
    </source>
</evidence>
<feature type="transmembrane region" description="Helical" evidence="8">
    <location>
        <begin position="166"/>
        <end position="188"/>
    </location>
</feature>
<dbReference type="PANTHER" id="PTHR23514:SF3">
    <property type="entry name" value="BYPASS OF STOP CODON PROTEIN 6"/>
    <property type="match status" value="1"/>
</dbReference>
<evidence type="ECO:0000256" key="8">
    <source>
        <dbReference type="SAM" id="Phobius"/>
    </source>
</evidence>
<feature type="transmembrane region" description="Helical" evidence="8">
    <location>
        <begin position="194"/>
        <end position="214"/>
    </location>
</feature>
<comment type="subcellular location">
    <subcellularLocation>
        <location evidence="1">Endomembrane system</location>
        <topology evidence="1">Multi-pass membrane protein</topology>
    </subcellularLocation>
</comment>
<keyword evidence="5 8" id="KW-1133">Transmembrane helix</keyword>
<dbReference type="Gene3D" id="1.20.1250.20">
    <property type="entry name" value="MFS general substrate transporter like domains"/>
    <property type="match status" value="2"/>
</dbReference>
<dbReference type="FunFam" id="1.20.1250.20:FF:000286">
    <property type="entry name" value="MFS efflux transporter"/>
    <property type="match status" value="1"/>
</dbReference>
<feature type="transmembrane region" description="Helical" evidence="8">
    <location>
        <begin position="369"/>
        <end position="391"/>
    </location>
</feature>